<name>A0A9N9PNT3_9HELO</name>
<sequence length="87" mass="9220">MWDDTEKAPDGATALVGDPWRFMGFAWSSCGGLSLGGFSVNDVSFAFTENAQSRGGGSVPDGSFEARHEVDLDAEIGSLKWMDGENA</sequence>
<protein>
    <submittedName>
        <fullName evidence="1">Uncharacterized protein</fullName>
    </submittedName>
</protein>
<gene>
    <name evidence="1" type="ORF">HYFRA_00010862</name>
</gene>
<dbReference type="AlphaFoldDB" id="A0A9N9PNT3"/>
<proteinExistence type="predicted"/>
<dbReference type="Proteomes" id="UP000696280">
    <property type="component" value="Unassembled WGS sequence"/>
</dbReference>
<comment type="caution">
    <text evidence="1">The sequence shown here is derived from an EMBL/GenBank/DDBJ whole genome shotgun (WGS) entry which is preliminary data.</text>
</comment>
<reference evidence="1" key="1">
    <citation type="submission" date="2021-07" db="EMBL/GenBank/DDBJ databases">
        <authorList>
            <person name="Durling M."/>
        </authorList>
    </citation>
    <scope>NUCLEOTIDE SEQUENCE</scope>
</reference>
<keyword evidence="2" id="KW-1185">Reference proteome</keyword>
<evidence type="ECO:0000313" key="2">
    <source>
        <dbReference type="Proteomes" id="UP000696280"/>
    </source>
</evidence>
<dbReference type="EMBL" id="CAJVRL010000054">
    <property type="protein sequence ID" value="CAG8953901.1"/>
    <property type="molecule type" value="Genomic_DNA"/>
</dbReference>
<organism evidence="1 2">
    <name type="scientific">Hymenoscyphus fraxineus</name>
    <dbReference type="NCBI Taxonomy" id="746836"/>
    <lineage>
        <taxon>Eukaryota</taxon>
        <taxon>Fungi</taxon>
        <taxon>Dikarya</taxon>
        <taxon>Ascomycota</taxon>
        <taxon>Pezizomycotina</taxon>
        <taxon>Leotiomycetes</taxon>
        <taxon>Helotiales</taxon>
        <taxon>Helotiaceae</taxon>
        <taxon>Hymenoscyphus</taxon>
    </lineage>
</organism>
<accession>A0A9N9PNT3</accession>
<evidence type="ECO:0000313" key="1">
    <source>
        <dbReference type="EMBL" id="CAG8953901.1"/>
    </source>
</evidence>